<dbReference type="InterPro" id="IPR000120">
    <property type="entry name" value="Amidase"/>
</dbReference>
<dbReference type="InterPro" id="IPR020556">
    <property type="entry name" value="Amidase_CS"/>
</dbReference>
<comment type="caution">
    <text evidence="4">The sequence shown here is derived from an EMBL/GenBank/DDBJ whole genome shotgun (WGS) entry which is preliminary data.</text>
</comment>
<dbReference type="PANTHER" id="PTHR11895">
    <property type="entry name" value="TRANSAMIDASE"/>
    <property type="match status" value="1"/>
</dbReference>
<dbReference type="InterPro" id="IPR023631">
    <property type="entry name" value="Amidase_dom"/>
</dbReference>
<dbReference type="InterPro" id="IPR036928">
    <property type="entry name" value="AS_sf"/>
</dbReference>
<dbReference type="SUPFAM" id="SSF75304">
    <property type="entry name" value="Amidase signature (AS) enzymes"/>
    <property type="match status" value="1"/>
</dbReference>
<proteinExistence type="predicted"/>
<dbReference type="Pfam" id="PF01425">
    <property type="entry name" value="Amidase"/>
    <property type="match status" value="1"/>
</dbReference>
<dbReference type="GO" id="GO:0003824">
    <property type="term" value="F:catalytic activity"/>
    <property type="evidence" value="ECO:0007669"/>
    <property type="project" value="InterPro"/>
</dbReference>
<comment type="function">
    <text evidence="1">Hydrolyzes indole-3-acetamide (IAM) into indole-3-acetic acid (IAA).</text>
</comment>
<dbReference type="NCBIfam" id="NF004622">
    <property type="entry name" value="PRK05962.1"/>
    <property type="match status" value="1"/>
</dbReference>
<dbReference type="RefSeq" id="WP_153436726.1">
    <property type="nucleotide sequence ID" value="NZ_JACIGA010000007.1"/>
</dbReference>
<evidence type="ECO:0000259" key="3">
    <source>
        <dbReference type="Pfam" id="PF01425"/>
    </source>
</evidence>
<dbReference type="PANTHER" id="PTHR11895:SF176">
    <property type="entry name" value="AMIDASE AMID-RELATED"/>
    <property type="match status" value="1"/>
</dbReference>
<organism evidence="4 5">
    <name type="scientific">Sinorhizobium terangae</name>
    <dbReference type="NCBI Taxonomy" id="110322"/>
    <lineage>
        <taxon>Bacteria</taxon>
        <taxon>Pseudomonadati</taxon>
        <taxon>Pseudomonadota</taxon>
        <taxon>Alphaproteobacteria</taxon>
        <taxon>Hyphomicrobiales</taxon>
        <taxon>Rhizobiaceae</taxon>
        <taxon>Sinorhizobium/Ensifer group</taxon>
        <taxon>Sinorhizobium</taxon>
    </lineage>
</organism>
<evidence type="ECO:0000256" key="2">
    <source>
        <dbReference type="ARBA" id="ARBA00021874"/>
    </source>
</evidence>
<feature type="domain" description="Amidase" evidence="3">
    <location>
        <begin position="12"/>
        <end position="422"/>
    </location>
</feature>
<accession>A0A6N7L9I8</accession>
<gene>
    <name evidence="4" type="ORF">GHK62_02255</name>
</gene>
<dbReference type="OrthoDB" id="9811471at2"/>
<sequence>MAQSNTPSRDRLEAVLARLDARRAKERVFVKLYSDIARAEADAADRRLSDGKSLGPLDGRIVSIKDLFDVVGEPTLAGSVIRRAAEPAAADAAVVQRLRAAGAVIIGKTHMTEFAFTAVGLNPHYPVPGNAIDARLVPGGSSSGAAVSVAEGTSEIAIGSDTGGSVRIPAALNGLVGFKPTARRVPLGGAFPLSPSLDSIGPLARTVADCALADAIMAGDTPGPLTPLALDGLTLGLPKGLLLDDLAPEIARAFEASLQTLSRAGAKIAECSIDDLLLRFAEATQIGSIAAIEGSRIHRDWLDDGDAPVDTRVTSTLRRRLTVPDATLEKLLQTRQVLIRAMHERLAPYDLIVLPTTPIPAVRIVSVEHDQQEYRRVEDLLLRNTQVANQFDLTAVTLPMAGTSLPAGLMLVGRSGTDRTLLAAAASVERLLQAG</sequence>
<evidence type="ECO:0000313" key="5">
    <source>
        <dbReference type="Proteomes" id="UP000439983"/>
    </source>
</evidence>
<dbReference type="EMBL" id="WITC01000017">
    <property type="protein sequence ID" value="MQX13615.1"/>
    <property type="molecule type" value="Genomic_DNA"/>
</dbReference>
<dbReference type="Proteomes" id="UP000439983">
    <property type="component" value="Unassembled WGS sequence"/>
</dbReference>
<name>A0A6N7L9I8_SINTE</name>
<evidence type="ECO:0000313" key="4">
    <source>
        <dbReference type="EMBL" id="MQX13615.1"/>
    </source>
</evidence>
<keyword evidence="5" id="KW-1185">Reference proteome</keyword>
<reference evidence="4 5" key="1">
    <citation type="journal article" date="2013" name="Genome Biol.">
        <title>Comparative genomics of the core and accessory genomes of 48 Sinorhizobium strains comprising five genospecies.</title>
        <authorList>
            <person name="Sugawara M."/>
            <person name="Epstein B."/>
            <person name="Badgley B.D."/>
            <person name="Unno T."/>
            <person name="Xu L."/>
            <person name="Reese J."/>
            <person name="Gyaneshwar P."/>
            <person name="Denny R."/>
            <person name="Mudge J."/>
            <person name="Bharti A.K."/>
            <person name="Farmer A.D."/>
            <person name="May G.D."/>
            <person name="Woodward J.E."/>
            <person name="Medigue C."/>
            <person name="Vallenet D."/>
            <person name="Lajus A."/>
            <person name="Rouy Z."/>
            <person name="Martinez-Vaz B."/>
            <person name="Tiffin P."/>
            <person name="Young N.D."/>
            <person name="Sadowsky M.J."/>
        </authorList>
    </citation>
    <scope>NUCLEOTIDE SEQUENCE [LARGE SCALE GENOMIC DNA]</scope>
    <source>
        <strain evidence="4 5">USDA4894</strain>
    </source>
</reference>
<evidence type="ECO:0000256" key="1">
    <source>
        <dbReference type="ARBA" id="ARBA00003871"/>
    </source>
</evidence>
<dbReference type="Gene3D" id="3.90.1300.10">
    <property type="entry name" value="Amidase signature (AS) domain"/>
    <property type="match status" value="1"/>
</dbReference>
<protein>
    <recommendedName>
        <fullName evidence="2">Indoleacetamide hydrolase</fullName>
    </recommendedName>
</protein>
<dbReference type="PROSITE" id="PS00571">
    <property type="entry name" value="AMIDASES"/>
    <property type="match status" value="1"/>
</dbReference>
<dbReference type="AlphaFoldDB" id="A0A6N7L9I8"/>